<evidence type="ECO:0000256" key="1">
    <source>
        <dbReference type="SAM" id="Phobius"/>
    </source>
</evidence>
<dbReference type="EMBL" id="JBHUOZ010000001">
    <property type="protein sequence ID" value="MFD2918616.1"/>
    <property type="molecule type" value="Genomic_DNA"/>
</dbReference>
<evidence type="ECO:0000313" key="2">
    <source>
        <dbReference type="EMBL" id="MFD2918616.1"/>
    </source>
</evidence>
<keyword evidence="3" id="KW-1185">Reference proteome</keyword>
<sequence>MTVHFLQAAIVGSLLLFPFIAFALFVGILFFTAVINGFLTGSTIAADVNGAIPKQPRPRKRTAIFLLSFAIATGIVVILSLFGMMLLSGLIPGID</sequence>
<comment type="caution">
    <text evidence="2">The sequence shown here is derived from an EMBL/GenBank/DDBJ whole genome shotgun (WGS) entry which is preliminary data.</text>
</comment>
<protein>
    <submittedName>
        <fullName evidence="2">Uncharacterized protein</fullName>
    </submittedName>
</protein>
<organism evidence="2 3">
    <name type="scientific">Terrimonas rubra</name>
    <dbReference type="NCBI Taxonomy" id="1035890"/>
    <lineage>
        <taxon>Bacteria</taxon>
        <taxon>Pseudomonadati</taxon>
        <taxon>Bacteroidota</taxon>
        <taxon>Chitinophagia</taxon>
        <taxon>Chitinophagales</taxon>
        <taxon>Chitinophagaceae</taxon>
        <taxon>Terrimonas</taxon>
    </lineage>
</organism>
<reference evidence="3" key="1">
    <citation type="journal article" date="2019" name="Int. J. Syst. Evol. Microbiol.">
        <title>The Global Catalogue of Microorganisms (GCM) 10K type strain sequencing project: providing services to taxonomists for standard genome sequencing and annotation.</title>
        <authorList>
            <consortium name="The Broad Institute Genomics Platform"/>
            <consortium name="The Broad Institute Genome Sequencing Center for Infectious Disease"/>
            <person name="Wu L."/>
            <person name="Ma J."/>
        </authorList>
    </citation>
    <scope>NUCLEOTIDE SEQUENCE [LARGE SCALE GENOMIC DNA]</scope>
    <source>
        <strain evidence="3">KCTC 23299</strain>
    </source>
</reference>
<accession>A0ABW6A223</accession>
<evidence type="ECO:0000313" key="3">
    <source>
        <dbReference type="Proteomes" id="UP001597511"/>
    </source>
</evidence>
<dbReference type="Proteomes" id="UP001597511">
    <property type="component" value="Unassembled WGS sequence"/>
</dbReference>
<keyword evidence="1" id="KW-0472">Membrane</keyword>
<keyword evidence="1" id="KW-1133">Transmembrane helix</keyword>
<keyword evidence="1" id="KW-0812">Transmembrane</keyword>
<dbReference type="RefSeq" id="WP_386094986.1">
    <property type="nucleotide sequence ID" value="NZ_JBHUOZ010000001.1"/>
</dbReference>
<feature type="transmembrane region" description="Helical" evidence="1">
    <location>
        <begin position="6"/>
        <end position="31"/>
    </location>
</feature>
<proteinExistence type="predicted"/>
<gene>
    <name evidence="2" type="ORF">ACFS6H_02770</name>
</gene>
<name>A0ABW6A223_9BACT</name>
<feature type="transmembrane region" description="Helical" evidence="1">
    <location>
        <begin position="64"/>
        <end position="91"/>
    </location>
</feature>